<reference evidence="2 3" key="1">
    <citation type="submission" date="2023-09" db="EMBL/GenBank/DDBJ databases">
        <title>Nesidiocoris tenuis whole genome shotgun sequence.</title>
        <authorList>
            <person name="Shibata T."/>
            <person name="Shimoda M."/>
            <person name="Kobayashi T."/>
            <person name="Uehara T."/>
        </authorList>
    </citation>
    <scope>NUCLEOTIDE SEQUENCE [LARGE SCALE GENOMIC DNA]</scope>
    <source>
        <strain evidence="2 3">Japan</strain>
    </source>
</reference>
<organism evidence="2 3">
    <name type="scientific">Nesidiocoris tenuis</name>
    <dbReference type="NCBI Taxonomy" id="355587"/>
    <lineage>
        <taxon>Eukaryota</taxon>
        <taxon>Metazoa</taxon>
        <taxon>Ecdysozoa</taxon>
        <taxon>Arthropoda</taxon>
        <taxon>Hexapoda</taxon>
        <taxon>Insecta</taxon>
        <taxon>Pterygota</taxon>
        <taxon>Neoptera</taxon>
        <taxon>Paraneoptera</taxon>
        <taxon>Hemiptera</taxon>
        <taxon>Heteroptera</taxon>
        <taxon>Panheteroptera</taxon>
        <taxon>Cimicomorpha</taxon>
        <taxon>Miridae</taxon>
        <taxon>Dicyphina</taxon>
        <taxon>Nesidiocoris</taxon>
    </lineage>
</organism>
<gene>
    <name evidence="2" type="ORF">NTJ_15109</name>
</gene>
<accession>A0ABN7BD34</accession>
<evidence type="ECO:0000313" key="2">
    <source>
        <dbReference type="EMBL" id="BET02291.1"/>
    </source>
</evidence>
<evidence type="ECO:0000313" key="3">
    <source>
        <dbReference type="Proteomes" id="UP001307889"/>
    </source>
</evidence>
<proteinExistence type="predicted"/>
<evidence type="ECO:0000256" key="1">
    <source>
        <dbReference type="SAM" id="MobiDB-lite"/>
    </source>
</evidence>
<dbReference type="EMBL" id="AP028922">
    <property type="protein sequence ID" value="BET02291.1"/>
    <property type="molecule type" value="Genomic_DNA"/>
</dbReference>
<keyword evidence="3" id="KW-1185">Reference proteome</keyword>
<dbReference type="Proteomes" id="UP001307889">
    <property type="component" value="Chromosome 14"/>
</dbReference>
<sequence>MVDVDHGFLPSDVSKSPSPPKPQTSFHLSRSRSLAVCVPLFFYFRRRMRSPSDLLAGSARCRFIEYQFKKGLPTVTPRDNEANERLQLR</sequence>
<protein>
    <submittedName>
        <fullName evidence="2">Uncharacterized protein</fullName>
    </submittedName>
</protein>
<feature type="region of interest" description="Disordered" evidence="1">
    <location>
        <begin position="1"/>
        <end position="29"/>
    </location>
</feature>
<name>A0ABN7BD34_9HEMI</name>